<dbReference type="Proteomes" id="UP000240325">
    <property type="component" value="Segment"/>
</dbReference>
<sequence length="644" mass="76773">MFSILDDAINNNKLIIMTPIVRGDINKKYSYTGFAKDKIHDNFWFKKFGNLYEKFKFKGNNIDDLEKYLNWCDEYIFSEYTSYRRNMKTNLKELFDYFKAKYENNEFPFTLQYANYYDFFNKETVNNGDIVQILVTRKRDIKKLRKIYPHYIIAQQPEMKKETVGLTRFSLLSLAFTLNIKKFSCIDDNICDFSLNGNNGERILFMNNDSRKNFRSANPTLNYELLFNFLQNYDMNNIGYIGLTNISKYMMEKIIEYDKKNICEKTNQKIGDYYVSMIEWNTKECPNYNVESSTKNNDININQHTPKAIFINSRLLQQHDINYDILQTIGEDIYFTKYIVEKGISINRFNISQIKLLNERRPNTVSLQDNNMIMLDDTISSKCSLKGLILLITHCTIPIHNGSILFYSNKCLKGDAGVYGPIRLIDKNEFEELNKNSDCDMRNYVSYDEKNDVYFIKPGFDIYDKKYKNFVNNKSASIYTINKFSQIDDYNLRSFNKETDSFFEPKGHVKYQKEYEYIQCIQAAIFKIFIKKIMNDEKKKAKLIFNTKCNDISDDINNYYETMFKNDFIYDMMMYFFEYIKINLLSQIIKCNLNWQNNELLYVLRVVFSSKKTRQLYKLLKTKLQNDKIMELCENIMNSIIEKI</sequence>
<dbReference type="EMBL" id="MF782455">
    <property type="protein sequence ID" value="ATZ80822.1"/>
    <property type="molecule type" value="Genomic_DNA"/>
</dbReference>
<evidence type="ECO:0000313" key="2">
    <source>
        <dbReference type="Proteomes" id="UP000240325"/>
    </source>
</evidence>
<organism evidence="1">
    <name type="scientific">Bodo saltans virus</name>
    <dbReference type="NCBI Taxonomy" id="2024608"/>
    <lineage>
        <taxon>Viruses</taxon>
        <taxon>Varidnaviria</taxon>
        <taxon>Bamfordvirae</taxon>
        <taxon>Nucleocytoviricota</taxon>
        <taxon>Megaviricetes</taxon>
        <taxon>Imitervirales</taxon>
        <taxon>Mimiviridae</taxon>
        <taxon>Klosneuvirinae</taxon>
        <taxon>Theiavirus</taxon>
        <taxon>Theiavirus salishense</taxon>
    </lineage>
</organism>
<accession>A0A2H4UV75</accession>
<gene>
    <name evidence="1" type="ORF">BMW23_0776</name>
</gene>
<name>A0A2H4UV75_9VIRU</name>
<reference evidence="1" key="1">
    <citation type="journal article" date="2017" name="Elife">
        <title>The kinetoplastid-infecting Bodo saltans virus (BsV), a window into the most abundant giant viruses in the sea.</title>
        <authorList>
            <person name="Deeg C.M."/>
            <person name="Chow C.-E.T."/>
            <person name="Suttle C.A."/>
        </authorList>
    </citation>
    <scope>NUCLEOTIDE SEQUENCE</scope>
    <source>
        <strain evidence="1">NG1</strain>
    </source>
</reference>
<keyword evidence="2" id="KW-1185">Reference proteome</keyword>
<proteinExistence type="predicted"/>
<protein>
    <submittedName>
        <fullName evidence="1">Uncharacterized protein</fullName>
    </submittedName>
</protein>
<evidence type="ECO:0000313" key="1">
    <source>
        <dbReference type="EMBL" id="ATZ80822.1"/>
    </source>
</evidence>